<dbReference type="InterPro" id="IPR048423">
    <property type="entry name" value="DRL_cat"/>
</dbReference>
<proteinExistence type="predicted"/>
<organism evidence="2 3">
    <name type="scientific">Streptomyces sporangiiformans</name>
    <dbReference type="NCBI Taxonomy" id="2315329"/>
    <lineage>
        <taxon>Bacteria</taxon>
        <taxon>Bacillati</taxon>
        <taxon>Actinomycetota</taxon>
        <taxon>Actinomycetes</taxon>
        <taxon>Kitasatosporales</taxon>
        <taxon>Streptomycetaceae</taxon>
        <taxon>Streptomyces</taxon>
    </lineage>
</organism>
<sequence>MAYLPQIIERQRQLGRPIRVGLVGAGQMGIGLVAQTNRIPGMEVAAIADIAPGRADAAFRRTGRENVVSTPDVDKLNAALVEGRPVALEDAGLLVRLDLDIIVEASGVPEVGAAVALNGLLSGKDIALLNVETDVTVGLLLSALARRMGRVYTVCRGDEPVECKRLVDYALDLGLTVTCAGKGKNNPLDPTATPDGLAAQAAAKHMNPKMLTSFVDGSKTMIEMAALANATGLGVSRRGFHGPRTTVPELAEVFRPKADGGILDAAGVVDYCTGPVAPGVFVVAKCDDPVVVAEMDYLSMGSGPYYTFYRPYHLASVEAPLTIAEAVLTRRPSLAPTTWTAEVVACAKRDLRAGELLDGIGGSSVYGVTDHAATAAAEGMVPLGLAAGARVLRDIPAGSSLTTRDVDIKQDTVIAALRRLQDLLLAGNTLDALLPLPLPTTTPDTAPAPQSAFAAPLGT</sequence>
<dbReference type="PANTHER" id="PTHR37850:SF2">
    <property type="entry name" value="SAF DOMAIN PROTEIN"/>
    <property type="match status" value="1"/>
</dbReference>
<gene>
    <name evidence="2" type="ORF">FGD71_027080</name>
</gene>
<name>A0A505D8J8_9ACTN</name>
<feature type="domain" description="SAF" evidence="1">
    <location>
        <begin position="342"/>
        <end position="407"/>
    </location>
</feature>
<evidence type="ECO:0000313" key="3">
    <source>
        <dbReference type="Proteomes" id="UP000317378"/>
    </source>
</evidence>
<evidence type="ECO:0000313" key="2">
    <source>
        <dbReference type="EMBL" id="TPQ19207.1"/>
    </source>
</evidence>
<dbReference type="CDD" id="cd11616">
    <property type="entry name" value="SAF_DH_OX_like"/>
    <property type="match status" value="1"/>
</dbReference>
<dbReference type="InterPro" id="IPR036291">
    <property type="entry name" value="NAD(P)-bd_dom_sf"/>
</dbReference>
<dbReference type="AlphaFoldDB" id="A0A505D8J8"/>
<dbReference type="OrthoDB" id="9777844at2"/>
<evidence type="ECO:0000259" key="1">
    <source>
        <dbReference type="SMART" id="SM00858"/>
    </source>
</evidence>
<dbReference type="Pfam" id="PF08666">
    <property type="entry name" value="SAF"/>
    <property type="match status" value="1"/>
</dbReference>
<dbReference type="SMART" id="SM00858">
    <property type="entry name" value="SAF"/>
    <property type="match status" value="1"/>
</dbReference>
<dbReference type="Proteomes" id="UP000317378">
    <property type="component" value="Unassembled WGS sequence"/>
</dbReference>
<reference evidence="2 3" key="1">
    <citation type="submission" date="2019-06" db="EMBL/GenBank/DDBJ databases">
        <title>Streptomyces sporangiiformans sp. nov., a novel actinomycete isolated from soil in Mount Song.</title>
        <authorList>
            <person name="Han L."/>
        </authorList>
    </citation>
    <scope>NUCLEOTIDE SEQUENCE [LARGE SCALE GENOMIC DNA]</scope>
    <source>
        <strain evidence="2 3">NEAU-SSA 1</strain>
    </source>
</reference>
<dbReference type="PANTHER" id="PTHR37850">
    <property type="entry name" value="STRU PROTEIN"/>
    <property type="match status" value="1"/>
</dbReference>
<dbReference type="SUPFAM" id="SSF51735">
    <property type="entry name" value="NAD(P)-binding Rossmann-fold domains"/>
    <property type="match status" value="1"/>
</dbReference>
<dbReference type="RefSeq" id="WP_119103146.1">
    <property type="nucleotide sequence ID" value="NZ_QXMJ01000163.1"/>
</dbReference>
<comment type="caution">
    <text evidence="2">The sequence shown here is derived from an EMBL/GenBank/DDBJ whole genome shotgun (WGS) entry which is preliminary data.</text>
</comment>
<dbReference type="Pfam" id="PF21135">
    <property type="entry name" value="DRL_cat"/>
    <property type="match status" value="1"/>
</dbReference>
<accession>A0A505D8J8</accession>
<dbReference type="Gene3D" id="3.40.50.720">
    <property type="entry name" value="NAD(P)-binding Rossmann-like Domain"/>
    <property type="match status" value="1"/>
</dbReference>
<dbReference type="InterPro" id="IPR013974">
    <property type="entry name" value="SAF"/>
</dbReference>
<keyword evidence="3" id="KW-1185">Reference proteome</keyword>
<protein>
    <submittedName>
        <fullName evidence="2">Oxidoreductase</fullName>
    </submittedName>
</protein>
<dbReference type="EMBL" id="VCHX02000163">
    <property type="protein sequence ID" value="TPQ19207.1"/>
    <property type="molecule type" value="Genomic_DNA"/>
</dbReference>